<organism evidence="7">
    <name type="scientific">marine metagenome</name>
    <dbReference type="NCBI Taxonomy" id="408172"/>
    <lineage>
        <taxon>unclassified sequences</taxon>
        <taxon>metagenomes</taxon>
        <taxon>ecological metagenomes</taxon>
    </lineage>
</organism>
<evidence type="ECO:0000256" key="5">
    <source>
        <dbReference type="ARBA" id="ARBA00023136"/>
    </source>
</evidence>
<dbReference type="Pfam" id="PF02653">
    <property type="entry name" value="BPD_transp_2"/>
    <property type="match status" value="1"/>
</dbReference>
<dbReference type="AlphaFoldDB" id="A0A382PQ26"/>
<proteinExistence type="predicted"/>
<comment type="subcellular location">
    <subcellularLocation>
        <location evidence="1">Cell membrane</location>
        <topology evidence="1">Multi-pass membrane protein</topology>
    </subcellularLocation>
</comment>
<feature type="transmembrane region" description="Helical" evidence="6">
    <location>
        <begin position="44"/>
        <end position="72"/>
    </location>
</feature>
<evidence type="ECO:0000256" key="1">
    <source>
        <dbReference type="ARBA" id="ARBA00004651"/>
    </source>
</evidence>
<dbReference type="GO" id="GO:0015658">
    <property type="term" value="F:branched-chain amino acid transmembrane transporter activity"/>
    <property type="evidence" value="ECO:0007669"/>
    <property type="project" value="InterPro"/>
</dbReference>
<dbReference type="InterPro" id="IPR043428">
    <property type="entry name" value="LivM-like"/>
</dbReference>
<evidence type="ECO:0000256" key="4">
    <source>
        <dbReference type="ARBA" id="ARBA00022989"/>
    </source>
</evidence>
<keyword evidence="4 6" id="KW-1133">Transmembrane helix</keyword>
<reference evidence="7" key="1">
    <citation type="submission" date="2018-05" db="EMBL/GenBank/DDBJ databases">
        <authorList>
            <person name="Lanie J.A."/>
            <person name="Ng W.-L."/>
            <person name="Kazmierczak K.M."/>
            <person name="Andrzejewski T.M."/>
            <person name="Davidsen T.M."/>
            <person name="Wayne K.J."/>
            <person name="Tettelin H."/>
            <person name="Glass J.I."/>
            <person name="Rusch D."/>
            <person name="Podicherti R."/>
            <person name="Tsui H.-C.T."/>
            <person name="Winkler M.E."/>
        </authorList>
    </citation>
    <scope>NUCLEOTIDE SEQUENCE</scope>
</reference>
<gene>
    <name evidence="7" type="ORF">METZ01_LOCUS327801</name>
</gene>
<dbReference type="GO" id="GO:0005886">
    <property type="term" value="C:plasma membrane"/>
    <property type="evidence" value="ECO:0007669"/>
    <property type="project" value="UniProtKB-SubCell"/>
</dbReference>
<accession>A0A382PQ26</accession>
<evidence type="ECO:0000256" key="6">
    <source>
        <dbReference type="SAM" id="Phobius"/>
    </source>
</evidence>
<keyword evidence="5 6" id="KW-0472">Membrane</keyword>
<evidence type="ECO:0000256" key="3">
    <source>
        <dbReference type="ARBA" id="ARBA00022692"/>
    </source>
</evidence>
<feature type="transmembrane region" description="Helical" evidence="6">
    <location>
        <begin position="79"/>
        <end position="98"/>
    </location>
</feature>
<sequence length="153" mass="16461">VFFLHAIVIGLLLALQFVLPEYHHTSVARVMVLATYAMGYNILFGYTGLLSLGHAMFFGAGMYGVGLTVWWLDFSPLEAFGAGILASLVLALLVGIVALRTTGVSFLIVTMMLAQAGYLAAIYFKDITSMPNSGSGLVISSKLRPLEIGSYQF</sequence>
<feature type="non-terminal residue" evidence="7">
    <location>
        <position position="153"/>
    </location>
</feature>
<protein>
    <recommendedName>
        <fullName evidence="8">Branched-chain amino acid ABC transporter permease</fullName>
    </recommendedName>
</protein>
<evidence type="ECO:0000313" key="7">
    <source>
        <dbReference type="EMBL" id="SVC74947.1"/>
    </source>
</evidence>
<dbReference type="InterPro" id="IPR001851">
    <property type="entry name" value="ABC_transp_permease"/>
</dbReference>
<dbReference type="EMBL" id="UINC01108674">
    <property type="protein sequence ID" value="SVC74947.1"/>
    <property type="molecule type" value="Genomic_DNA"/>
</dbReference>
<dbReference type="PANTHER" id="PTHR30482">
    <property type="entry name" value="HIGH-AFFINITY BRANCHED-CHAIN AMINO ACID TRANSPORT SYSTEM PERMEASE"/>
    <property type="match status" value="1"/>
</dbReference>
<feature type="non-terminal residue" evidence="7">
    <location>
        <position position="1"/>
    </location>
</feature>
<evidence type="ECO:0000256" key="2">
    <source>
        <dbReference type="ARBA" id="ARBA00022475"/>
    </source>
</evidence>
<keyword evidence="2" id="KW-1003">Cell membrane</keyword>
<evidence type="ECO:0008006" key="8">
    <source>
        <dbReference type="Google" id="ProtNLM"/>
    </source>
</evidence>
<dbReference type="PANTHER" id="PTHR30482:SF17">
    <property type="entry name" value="ABC TRANSPORTER ATP-BINDING PROTEIN"/>
    <property type="match status" value="1"/>
</dbReference>
<keyword evidence="3 6" id="KW-0812">Transmembrane</keyword>
<feature type="transmembrane region" description="Helical" evidence="6">
    <location>
        <begin position="104"/>
        <end position="124"/>
    </location>
</feature>
<name>A0A382PQ26_9ZZZZ</name>